<gene>
    <name evidence="1" type="ORF">CYME_CMI206C</name>
</gene>
<accession>M1V7U0</accession>
<protein>
    <submittedName>
        <fullName evidence="1">Uncharacterized protein</fullName>
    </submittedName>
</protein>
<dbReference type="GeneID" id="16993652"/>
<name>M1V7U0_CYAM1</name>
<dbReference type="RefSeq" id="XP_005536365.1">
    <property type="nucleotide sequence ID" value="XM_005536308.1"/>
</dbReference>
<keyword evidence="2" id="KW-1185">Reference proteome</keyword>
<proteinExistence type="predicted"/>
<dbReference type="Proteomes" id="UP000007014">
    <property type="component" value="Chromosome 9"/>
</dbReference>
<evidence type="ECO:0000313" key="1">
    <source>
        <dbReference type="EMBL" id="BAM80079.1"/>
    </source>
</evidence>
<organism evidence="1 2">
    <name type="scientific">Cyanidioschyzon merolae (strain NIES-3377 / 10D)</name>
    <name type="common">Unicellular red alga</name>
    <dbReference type="NCBI Taxonomy" id="280699"/>
    <lineage>
        <taxon>Eukaryota</taxon>
        <taxon>Rhodophyta</taxon>
        <taxon>Bangiophyceae</taxon>
        <taxon>Cyanidiales</taxon>
        <taxon>Cyanidiaceae</taxon>
        <taxon>Cyanidioschyzon</taxon>
    </lineage>
</organism>
<dbReference type="AlphaFoldDB" id="M1V7U0"/>
<reference evidence="1 2" key="2">
    <citation type="journal article" date="2007" name="BMC Biol.">
        <title>A 100%-complete sequence reveals unusually simple genomic features in the hot-spring red alga Cyanidioschyzon merolae.</title>
        <authorList>
            <person name="Nozaki H."/>
            <person name="Takano H."/>
            <person name="Misumi O."/>
            <person name="Terasawa K."/>
            <person name="Matsuzaki M."/>
            <person name="Maruyama S."/>
            <person name="Nishida K."/>
            <person name="Yagisawa F."/>
            <person name="Yoshida Y."/>
            <person name="Fujiwara T."/>
            <person name="Takio S."/>
            <person name="Tamura K."/>
            <person name="Chung S.J."/>
            <person name="Nakamura S."/>
            <person name="Kuroiwa H."/>
            <person name="Tanaka K."/>
            <person name="Sato N."/>
            <person name="Kuroiwa T."/>
        </authorList>
    </citation>
    <scope>NUCLEOTIDE SEQUENCE [LARGE SCALE GENOMIC DNA]</scope>
    <source>
        <strain evidence="1 2">10D</strain>
    </source>
</reference>
<sequence length="96" mass="10672">MESVFFFKPSPGCGCFVQVAPTDLFKTFDKSLGIDAGRFVLPKQKRSLFLKRVRAECVQCTQHCVTCVTGMIGGSRLSDRPDRGVCIQIARDALQR</sequence>
<reference evidence="1 2" key="1">
    <citation type="journal article" date="2004" name="Nature">
        <title>Genome sequence of the ultrasmall unicellular red alga Cyanidioschyzon merolae 10D.</title>
        <authorList>
            <person name="Matsuzaki M."/>
            <person name="Misumi O."/>
            <person name="Shin-i T."/>
            <person name="Maruyama S."/>
            <person name="Takahara M."/>
            <person name="Miyagishima S."/>
            <person name="Mori T."/>
            <person name="Nishida K."/>
            <person name="Yagisawa F."/>
            <person name="Nishida K."/>
            <person name="Yoshida Y."/>
            <person name="Nishimura Y."/>
            <person name="Nakao S."/>
            <person name="Kobayashi T."/>
            <person name="Momoyama Y."/>
            <person name="Higashiyama T."/>
            <person name="Minoda A."/>
            <person name="Sano M."/>
            <person name="Nomoto H."/>
            <person name="Oishi K."/>
            <person name="Hayashi H."/>
            <person name="Ohta F."/>
            <person name="Nishizaka S."/>
            <person name="Haga S."/>
            <person name="Miura S."/>
            <person name="Morishita T."/>
            <person name="Kabeya Y."/>
            <person name="Terasawa K."/>
            <person name="Suzuki Y."/>
            <person name="Ishii Y."/>
            <person name="Asakawa S."/>
            <person name="Takano H."/>
            <person name="Ohta N."/>
            <person name="Kuroiwa H."/>
            <person name="Tanaka K."/>
            <person name="Shimizu N."/>
            <person name="Sugano S."/>
            <person name="Sato N."/>
            <person name="Nozaki H."/>
            <person name="Ogasawara N."/>
            <person name="Kohara Y."/>
            <person name="Kuroiwa T."/>
        </authorList>
    </citation>
    <scope>NUCLEOTIDE SEQUENCE [LARGE SCALE GENOMIC DNA]</scope>
    <source>
        <strain evidence="1 2">10D</strain>
    </source>
</reference>
<dbReference type="EMBL" id="AP006491">
    <property type="protein sequence ID" value="BAM80079.1"/>
    <property type="molecule type" value="Genomic_DNA"/>
</dbReference>
<dbReference type="KEGG" id="cme:CYME_CMI206C"/>
<evidence type="ECO:0000313" key="2">
    <source>
        <dbReference type="Proteomes" id="UP000007014"/>
    </source>
</evidence>